<evidence type="ECO:0000313" key="1">
    <source>
        <dbReference type="EMBL" id="JAD38318.1"/>
    </source>
</evidence>
<organism evidence="1">
    <name type="scientific">Arundo donax</name>
    <name type="common">Giant reed</name>
    <name type="synonym">Donax arundinaceus</name>
    <dbReference type="NCBI Taxonomy" id="35708"/>
    <lineage>
        <taxon>Eukaryota</taxon>
        <taxon>Viridiplantae</taxon>
        <taxon>Streptophyta</taxon>
        <taxon>Embryophyta</taxon>
        <taxon>Tracheophyta</taxon>
        <taxon>Spermatophyta</taxon>
        <taxon>Magnoliopsida</taxon>
        <taxon>Liliopsida</taxon>
        <taxon>Poales</taxon>
        <taxon>Poaceae</taxon>
        <taxon>PACMAD clade</taxon>
        <taxon>Arundinoideae</taxon>
        <taxon>Arundineae</taxon>
        <taxon>Arundo</taxon>
    </lineage>
</organism>
<name>A0A0A8ZKV2_ARUDO</name>
<reference evidence="1" key="2">
    <citation type="journal article" date="2015" name="Data Brief">
        <title>Shoot transcriptome of the giant reed, Arundo donax.</title>
        <authorList>
            <person name="Barrero R.A."/>
            <person name="Guerrero F.D."/>
            <person name="Moolhuijzen P."/>
            <person name="Goolsby J.A."/>
            <person name="Tidwell J."/>
            <person name="Bellgard S.E."/>
            <person name="Bellgard M.I."/>
        </authorList>
    </citation>
    <scope>NUCLEOTIDE SEQUENCE</scope>
    <source>
        <tissue evidence="1">Shoot tissue taken approximately 20 cm above the soil surface</tissue>
    </source>
</reference>
<sequence length="24" mass="2750">MPNVSTTRSSSHICRCKTETNQIR</sequence>
<accession>A0A0A8ZKV2</accession>
<proteinExistence type="predicted"/>
<dbReference type="EMBL" id="GBRH01259577">
    <property type="protein sequence ID" value="JAD38318.1"/>
    <property type="molecule type" value="Transcribed_RNA"/>
</dbReference>
<protein>
    <submittedName>
        <fullName evidence="1">Uncharacterized protein</fullName>
    </submittedName>
</protein>
<dbReference type="AlphaFoldDB" id="A0A0A8ZKV2"/>
<reference evidence="1" key="1">
    <citation type="submission" date="2014-09" db="EMBL/GenBank/DDBJ databases">
        <authorList>
            <person name="Magalhaes I.L.F."/>
            <person name="Oliveira U."/>
            <person name="Santos F.R."/>
            <person name="Vidigal T.H.D.A."/>
            <person name="Brescovit A.D."/>
            <person name="Santos A.J."/>
        </authorList>
    </citation>
    <scope>NUCLEOTIDE SEQUENCE</scope>
    <source>
        <tissue evidence="1">Shoot tissue taken approximately 20 cm above the soil surface</tissue>
    </source>
</reference>